<reference evidence="10" key="1">
    <citation type="submission" date="2021-02" db="EMBL/GenBank/DDBJ databases">
        <authorList>
            <person name="Bekaert M."/>
        </authorList>
    </citation>
    <scope>NUCLEOTIDE SEQUENCE</scope>
    <source>
        <strain evidence="10">IoA-00</strain>
    </source>
</reference>
<evidence type="ECO:0000256" key="7">
    <source>
        <dbReference type="ARBA" id="ARBA00023136"/>
    </source>
</evidence>
<dbReference type="GO" id="GO:0016757">
    <property type="term" value="F:glycosyltransferase activity"/>
    <property type="evidence" value="ECO:0007669"/>
    <property type="project" value="UniProtKB-UniRule"/>
</dbReference>
<evidence type="ECO:0000256" key="1">
    <source>
        <dbReference type="ARBA" id="ARBA00004167"/>
    </source>
</evidence>
<dbReference type="Proteomes" id="UP000675881">
    <property type="component" value="Chromosome 6"/>
</dbReference>
<gene>
    <name evidence="10" type="ORF">LSAA_12022</name>
</gene>
<dbReference type="Pfam" id="PF01697">
    <property type="entry name" value="Glyco_transf_92"/>
    <property type="match status" value="1"/>
</dbReference>
<feature type="region of interest" description="Disordered" evidence="9">
    <location>
        <begin position="460"/>
        <end position="507"/>
    </location>
</feature>
<keyword evidence="7" id="KW-0472">Membrane</keyword>
<name>A0A7R8CZQ2_LEPSM</name>
<dbReference type="InterPro" id="IPR008166">
    <property type="entry name" value="Glyco_transf_92"/>
</dbReference>
<sequence length="645" mass="73547">MHIWRKYGSSDKFKKKPDIIKIENPADAPLEVISNKRKKEQLTSLLLSLGIVGEKKKEEMKTTERMNLSRPEVLFPEEDETSGQSSEDIFFNNYDLMRLKPLHRVSDQEGRSNLKKQKEAIEMVIKNLSSQLRQTIPISKKTQRVVYKNQDKRFVYCKMYYKDGGKKPWSITRASINVIRENWNLKYSASFVICNLGPGSKIPESLPINEHKYGTGSVLVNSSDIGVCVKPLHFHYSKTLELVEFIELNRILGVTKFTFYNDTISSEVSCVLNHYKSEGSVNVYPWKLRMQSQKEIRTEGLFAALNDCLYRNMNYFKYLMLIDVDEFVIPRMNDTIPEMIEYLEKHKSHFGYRKTLINKRASARDQSIFVFLEISKRLGIILFGNFVSSNGKSLNVPTELGFLHHYRVCEFGGDDCINTPSVVDKTVYKYKDLLIKNVEKVFESLHSKCPSAVDNLIQDQKAQTMKSKKKPDSNTCGSLQKPAEFKENNSVEKSNAPSSSPLSPIPADVSTPGKIEIWSKYKKNFLQKNQTLMPASMPNVSNLKEVVSTESNKSPLTLKRLSRRLSAFISKENILSSTSRSGSVACEGEASGSRYSNLEMPISHLITNWDPASSKTKEVSMATSVLSLNTNCLNSFEKKMTWPDY</sequence>
<dbReference type="GO" id="GO:0005737">
    <property type="term" value="C:cytoplasm"/>
    <property type="evidence" value="ECO:0007669"/>
    <property type="project" value="TreeGrafter"/>
</dbReference>
<dbReference type="PANTHER" id="PTHR21461:SF40">
    <property type="entry name" value="GLYCOSYLTRANSFERASE FAMILY 92 PROTEIN"/>
    <property type="match status" value="1"/>
</dbReference>
<comment type="subcellular location">
    <subcellularLocation>
        <location evidence="1">Membrane</location>
        <topology evidence="1">Single-pass membrane protein</topology>
    </subcellularLocation>
</comment>
<keyword evidence="3 8" id="KW-0328">Glycosyltransferase</keyword>
<dbReference type="AlphaFoldDB" id="A0A7R8CZQ2"/>
<evidence type="ECO:0000256" key="9">
    <source>
        <dbReference type="SAM" id="MobiDB-lite"/>
    </source>
</evidence>
<feature type="compositionally biased region" description="Low complexity" evidence="9">
    <location>
        <begin position="497"/>
        <end position="506"/>
    </location>
</feature>
<evidence type="ECO:0000256" key="5">
    <source>
        <dbReference type="ARBA" id="ARBA00022692"/>
    </source>
</evidence>
<keyword evidence="4 8" id="KW-0808">Transferase</keyword>
<evidence type="ECO:0000256" key="6">
    <source>
        <dbReference type="ARBA" id="ARBA00022989"/>
    </source>
</evidence>
<keyword evidence="5" id="KW-0812">Transmembrane</keyword>
<keyword evidence="6" id="KW-1133">Transmembrane helix</keyword>
<evidence type="ECO:0000313" key="11">
    <source>
        <dbReference type="Proteomes" id="UP000675881"/>
    </source>
</evidence>
<evidence type="ECO:0000256" key="8">
    <source>
        <dbReference type="RuleBase" id="RU366017"/>
    </source>
</evidence>
<keyword evidence="11" id="KW-1185">Reference proteome</keyword>
<dbReference type="PANTHER" id="PTHR21461">
    <property type="entry name" value="GLYCOSYLTRANSFERASE FAMILY 92 PROTEIN"/>
    <property type="match status" value="1"/>
</dbReference>
<dbReference type="GO" id="GO:0016020">
    <property type="term" value="C:membrane"/>
    <property type="evidence" value="ECO:0007669"/>
    <property type="project" value="UniProtKB-SubCell"/>
</dbReference>
<evidence type="ECO:0000256" key="4">
    <source>
        <dbReference type="ARBA" id="ARBA00022679"/>
    </source>
</evidence>
<evidence type="ECO:0000256" key="2">
    <source>
        <dbReference type="ARBA" id="ARBA00007647"/>
    </source>
</evidence>
<proteinExistence type="inferred from homology"/>
<evidence type="ECO:0000256" key="3">
    <source>
        <dbReference type="ARBA" id="ARBA00022676"/>
    </source>
</evidence>
<accession>A0A7R8CZQ2</accession>
<dbReference type="EC" id="2.4.1.-" evidence="8"/>
<organism evidence="10 11">
    <name type="scientific">Lepeophtheirus salmonis</name>
    <name type="common">Salmon louse</name>
    <name type="synonym">Caligus salmonis</name>
    <dbReference type="NCBI Taxonomy" id="72036"/>
    <lineage>
        <taxon>Eukaryota</taxon>
        <taxon>Metazoa</taxon>
        <taxon>Ecdysozoa</taxon>
        <taxon>Arthropoda</taxon>
        <taxon>Crustacea</taxon>
        <taxon>Multicrustacea</taxon>
        <taxon>Hexanauplia</taxon>
        <taxon>Copepoda</taxon>
        <taxon>Siphonostomatoida</taxon>
        <taxon>Caligidae</taxon>
        <taxon>Lepeophtheirus</taxon>
    </lineage>
</organism>
<protein>
    <recommendedName>
        <fullName evidence="8">Glycosyltransferase family 92 protein</fullName>
        <ecNumber evidence="8">2.4.1.-</ecNumber>
    </recommendedName>
</protein>
<evidence type="ECO:0000313" key="10">
    <source>
        <dbReference type="EMBL" id="CAF2977207.1"/>
    </source>
</evidence>
<dbReference type="EMBL" id="HG994585">
    <property type="protein sequence ID" value="CAF2977207.1"/>
    <property type="molecule type" value="Genomic_DNA"/>
</dbReference>
<dbReference type="OrthoDB" id="2526284at2759"/>
<comment type="similarity">
    <text evidence="2 8">Belongs to the glycosyltransferase 92 family.</text>
</comment>